<keyword evidence="2" id="KW-1185">Reference proteome</keyword>
<dbReference type="EMBL" id="RJTH01000029">
    <property type="protein sequence ID" value="RUM18058.1"/>
    <property type="molecule type" value="Genomic_DNA"/>
</dbReference>
<evidence type="ECO:0000313" key="2">
    <source>
        <dbReference type="Proteomes" id="UP000278823"/>
    </source>
</evidence>
<organism evidence="1 2">
    <name type="scientific">Rhizobium vallis</name>
    <dbReference type="NCBI Taxonomy" id="634290"/>
    <lineage>
        <taxon>Bacteria</taxon>
        <taxon>Pseudomonadati</taxon>
        <taxon>Pseudomonadota</taxon>
        <taxon>Alphaproteobacteria</taxon>
        <taxon>Hyphomicrobiales</taxon>
        <taxon>Rhizobiaceae</taxon>
        <taxon>Rhizobium/Agrobacterium group</taxon>
        <taxon>Rhizobium</taxon>
    </lineage>
</organism>
<proteinExistence type="predicted"/>
<name>A0A432PAE4_9HYPH</name>
<dbReference type="OrthoDB" id="9800296at2"/>
<dbReference type="Proteomes" id="UP000278823">
    <property type="component" value="Unassembled WGS sequence"/>
</dbReference>
<dbReference type="AlphaFoldDB" id="A0A432PAE4"/>
<reference evidence="2" key="1">
    <citation type="submission" date="2018-11" db="EMBL/GenBank/DDBJ databases">
        <title>Rhizobium chutanense sp. nov., isolated from root nodules of Phaseolus vulgaris in China.</title>
        <authorList>
            <person name="Huo Y."/>
        </authorList>
    </citation>
    <scope>NUCLEOTIDE SEQUENCE [LARGE SCALE GENOMIC DNA]</scope>
    <source>
        <strain evidence="2">CCBAU 65647</strain>
    </source>
</reference>
<evidence type="ECO:0000313" key="1">
    <source>
        <dbReference type="EMBL" id="RUM18058.1"/>
    </source>
</evidence>
<protein>
    <submittedName>
        <fullName evidence="1">Cytoplasmic protein</fullName>
    </submittedName>
</protein>
<gene>
    <name evidence="1" type="ORF">EFQ99_33590</name>
</gene>
<accession>A0A432PAE4</accession>
<comment type="caution">
    <text evidence="1">The sequence shown here is derived from an EMBL/GenBank/DDBJ whole genome shotgun (WGS) entry which is preliminary data.</text>
</comment>
<sequence>MLIRTHKHSINHRAEIEASALCGCFHCCASFRPAEIKDWLDDNRTALCPRCGIDAVIGDASGLPVMTVDFLKQMNRHWF</sequence>